<accession>A0A5N8VJD7</accession>
<evidence type="ECO:0000313" key="2">
    <source>
        <dbReference type="Proteomes" id="UP000325849"/>
    </source>
</evidence>
<proteinExistence type="predicted"/>
<dbReference type="AlphaFoldDB" id="A0A5N8VJD7"/>
<dbReference type="Proteomes" id="UP000325849">
    <property type="component" value="Unassembled WGS sequence"/>
</dbReference>
<protein>
    <submittedName>
        <fullName evidence="1">Protein kilB</fullName>
    </submittedName>
</protein>
<sequence length="156" mass="16227">MWSSVIAVVGTLLGGVLTGVLQIKSARIAQSAARAEQREEALRRALGELVAALGDHRRALWHREVLRLDGLDGLDGVGEEGVEAARTASRATRSAVTGPLVAVSVLEQSLAEPARQAALAAFGLRDAADHSDLASRREAAITATDELVAAAARAMS</sequence>
<evidence type="ECO:0000313" key="1">
    <source>
        <dbReference type="EMBL" id="MPY35327.1"/>
    </source>
</evidence>
<comment type="caution">
    <text evidence="1">The sequence shown here is derived from an EMBL/GenBank/DDBJ whole genome shotgun (WGS) entry which is preliminary data.</text>
</comment>
<dbReference type="RefSeq" id="WP_152893056.1">
    <property type="nucleotide sequence ID" value="NZ_VJZD01000153.1"/>
</dbReference>
<reference evidence="1 2" key="1">
    <citation type="submission" date="2019-07" db="EMBL/GenBank/DDBJ databases">
        <title>New species of Amycolatopsis and Streptomyces.</title>
        <authorList>
            <person name="Duangmal K."/>
            <person name="Teo W.F.A."/>
            <person name="Lipun K."/>
        </authorList>
    </citation>
    <scope>NUCLEOTIDE SEQUENCE [LARGE SCALE GENOMIC DNA]</scope>
    <source>
        <strain evidence="1 2">NBRC 109810</strain>
    </source>
</reference>
<keyword evidence="2" id="KW-1185">Reference proteome</keyword>
<dbReference type="EMBL" id="VJZD01000153">
    <property type="protein sequence ID" value="MPY35327.1"/>
    <property type="molecule type" value="Genomic_DNA"/>
</dbReference>
<gene>
    <name evidence="1" type="ORF">FNH09_30055</name>
</gene>
<name>A0A5N8VJD7_9ACTN</name>
<organism evidence="1 2">
    <name type="scientific">Streptomyces adustus</name>
    <dbReference type="NCBI Taxonomy" id="1609272"/>
    <lineage>
        <taxon>Bacteria</taxon>
        <taxon>Bacillati</taxon>
        <taxon>Actinomycetota</taxon>
        <taxon>Actinomycetes</taxon>
        <taxon>Kitasatosporales</taxon>
        <taxon>Streptomycetaceae</taxon>
        <taxon>Streptomyces</taxon>
    </lineage>
</organism>